<gene>
    <name evidence="1" type="ORF">PEVE_00012419</name>
</gene>
<organism evidence="1 2">
    <name type="scientific">Porites evermanni</name>
    <dbReference type="NCBI Taxonomy" id="104178"/>
    <lineage>
        <taxon>Eukaryota</taxon>
        <taxon>Metazoa</taxon>
        <taxon>Cnidaria</taxon>
        <taxon>Anthozoa</taxon>
        <taxon>Hexacorallia</taxon>
        <taxon>Scleractinia</taxon>
        <taxon>Fungiina</taxon>
        <taxon>Poritidae</taxon>
        <taxon>Porites</taxon>
    </lineage>
</organism>
<dbReference type="Proteomes" id="UP001159427">
    <property type="component" value="Unassembled WGS sequence"/>
</dbReference>
<name>A0ABN8RJR6_9CNID</name>
<comment type="caution">
    <text evidence="1">The sequence shown here is derived from an EMBL/GenBank/DDBJ whole genome shotgun (WGS) entry which is preliminary data.</text>
</comment>
<sequence>RSISELVTGSNLQGIHERYQAVLDILVNNQCSLTEAMRQFSIRRNTLRDYIGICKLQIIDGKRYKRVVEAERQKMGKISAKSIELRCRAVLNEYRVQANTLKQQKKLLPFYPRRTF</sequence>
<proteinExistence type="predicted"/>
<keyword evidence="2" id="KW-1185">Reference proteome</keyword>
<dbReference type="EMBL" id="CALNXI010001910">
    <property type="protein sequence ID" value="CAH3179501.1"/>
    <property type="molecule type" value="Genomic_DNA"/>
</dbReference>
<evidence type="ECO:0000313" key="2">
    <source>
        <dbReference type="Proteomes" id="UP001159427"/>
    </source>
</evidence>
<reference evidence="1 2" key="1">
    <citation type="submission" date="2022-05" db="EMBL/GenBank/DDBJ databases">
        <authorList>
            <consortium name="Genoscope - CEA"/>
            <person name="William W."/>
        </authorList>
    </citation>
    <scope>NUCLEOTIDE SEQUENCE [LARGE SCALE GENOMIC DNA]</scope>
</reference>
<evidence type="ECO:0000313" key="1">
    <source>
        <dbReference type="EMBL" id="CAH3179501.1"/>
    </source>
</evidence>
<feature type="non-terminal residue" evidence="1">
    <location>
        <position position="116"/>
    </location>
</feature>
<feature type="non-terminal residue" evidence="1">
    <location>
        <position position="1"/>
    </location>
</feature>
<accession>A0ABN8RJR6</accession>
<protein>
    <submittedName>
        <fullName evidence="1">Uncharacterized protein</fullName>
    </submittedName>
</protein>